<dbReference type="RefSeq" id="WP_123205868.1">
    <property type="nucleotide sequence ID" value="NZ_RBEE01000021.1"/>
</dbReference>
<protein>
    <submittedName>
        <fullName evidence="1">Uncharacterized protein</fullName>
    </submittedName>
</protein>
<evidence type="ECO:0000313" key="2">
    <source>
        <dbReference type="Proteomes" id="UP000274046"/>
    </source>
</evidence>
<accession>A0A3N0BUL7</accession>
<keyword evidence="2" id="KW-1185">Reference proteome</keyword>
<proteinExistence type="predicted"/>
<sequence length="248" mass="29490">MKEYFKFRDPFDKSPHKFEIGNPIKFDRKKGDNFFFKKFFSLEPVEYAKYYKFHLDWFVLYNDNTEKEFFTHVLDKIDDQIAHYHKKSITALDTIKSLDALRKFKDVVGHFDKWHLKKGLETVVSEKDIEILKLKKEILLLKKQIKLLSRYEPDQKIRLMDGNLTQLIDLIKQIQELETPDGKKLARSQSQSPWYKMIGRYFQHGESEISLETLRNYFPANKTGKLIKGSDVSESNKLFKIIPINSNL</sequence>
<name>A0A3N0BUL7_9SPHI</name>
<dbReference type="AlphaFoldDB" id="A0A3N0BUL7"/>
<gene>
    <name evidence="1" type="ORF">D7004_10770</name>
</gene>
<dbReference type="EMBL" id="RBEE01000021">
    <property type="protein sequence ID" value="RNL53036.1"/>
    <property type="molecule type" value="Genomic_DNA"/>
</dbReference>
<dbReference type="OrthoDB" id="751263at2"/>
<comment type="caution">
    <text evidence="1">The sequence shown here is derived from an EMBL/GenBank/DDBJ whole genome shotgun (WGS) entry which is preliminary data.</text>
</comment>
<dbReference type="Proteomes" id="UP000274046">
    <property type="component" value="Unassembled WGS sequence"/>
</dbReference>
<evidence type="ECO:0000313" key="1">
    <source>
        <dbReference type="EMBL" id="RNL53036.1"/>
    </source>
</evidence>
<organism evidence="1 2">
    <name type="scientific">Pedobacter jejuensis</name>
    <dbReference type="NCBI Taxonomy" id="1268550"/>
    <lineage>
        <taxon>Bacteria</taxon>
        <taxon>Pseudomonadati</taxon>
        <taxon>Bacteroidota</taxon>
        <taxon>Sphingobacteriia</taxon>
        <taxon>Sphingobacteriales</taxon>
        <taxon>Sphingobacteriaceae</taxon>
        <taxon>Pedobacter</taxon>
    </lineage>
</organism>
<reference evidence="1 2" key="1">
    <citation type="submission" date="2018-10" db="EMBL/GenBank/DDBJ databases">
        <title>Genome sequencing of Pedobacter jejuensis TNB23.</title>
        <authorList>
            <person name="Cho Y.-J."/>
            <person name="Cho A."/>
            <person name="Kim O.-S."/>
        </authorList>
    </citation>
    <scope>NUCLEOTIDE SEQUENCE [LARGE SCALE GENOMIC DNA]</scope>
    <source>
        <strain evidence="1 2">TNB23</strain>
    </source>
</reference>